<reference evidence="3" key="1">
    <citation type="journal article" date="2017" name="Nat. Commun.">
        <title>The asparagus genome sheds light on the origin and evolution of a young Y chromosome.</title>
        <authorList>
            <person name="Harkess A."/>
            <person name="Zhou J."/>
            <person name="Xu C."/>
            <person name="Bowers J.E."/>
            <person name="Van der Hulst R."/>
            <person name="Ayyampalayam S."/>
            <person name="Mercati F."/>
            <person name="Riccardi P."/>
            <person name="McKain M.R."/>
            <person name="Kakrana A."/>
            <person name="Tang H."/>
            <person name="Ray J."/>
            <person name="Groenendijk J."/>
            <person name="Arikit S."/>
            <person name="Mathioni S.M."/>
            <person name="Nakano M."/>
            <person name="Shan H."/>
            <person name="Telgmann-Rauber A."/>
            <person name="Kanno A."/>
            <person name="Yue Z."/>
            <person name="Chen H."/>
            <person name="Li W."/>
            <person name="Chen Y."/>
            <person name="Xu X."/>
            <person name="Zhang Y."/>
            <person name="Luo S."/>
            <person name="Chen H."/>
            <person name="Gao J."/>
            <person name="Mao Z."/>
            <person name="Pires J.C."/>
            <person name="Luo M."/>
            <person name="Kudrna D."/>
            <person name="Wing R.A."/>
            <person name="Meyers B.C."/>
            <person name="Yi K."/>
            <person name="Kong H."/>
            <person name="Lavrijsen P."/>
            <person name="Sunseri F."/>
            <person name="Falavigna A."/>
            <person name="Ye Y."/>
            <person name="Leebens-Mack J.H."/>
            <person name="Chen G."/>
        </authorList>
    </citation>
    <scope>NUCLEOTIDE SEQUENCE [LARGE SCALE GENOMIC DNA]</scope>
    <source>
        <strain evidence="3">cv. DH0086</strain>
    </source>
</reference>
<evidence type="ECO:0000313" key="3">
    <source>
        <dbReference type="Proteomes" id="UP000243459"/>
    </source>
</evidence>
<feature type="compositionally biased region" description="Basic and acidic residues" evidence="1">
    <location>
        <begin position="46"/>
        <end position="57"/>
    </location>
</feature>
<dbReference type="EMBL" id="CM007381">
    <property type="protein sequence ID" value="ONK79685.1"/>
    <property type="molecule type" value="Genomic_DNA"/>
</dbReference>
<organism evidence="2 3">
    <name type="scientific">Asparagus officinalis</name>
    <name type="common">Garden asparagus</name>
    <dbReference type="NCBI Taxonomy" id="4686"/>
    <lineage>
        <taxon>Eukaryota</taxon>
        <taxon>Viridiplantae</taxon>
        <taxon>Streptophyta</taxon>
        <taxon>Embryophyta</taxon>
        <taxon>Tracheophyta</taxon>
        <taxon>Spermatophyta</taxon>
        <taxon>Magnoliopsida</taxon>
        <taxon>Liliopsida</taxon>
        <taxon>Asparagales</taxon>
        <taxon>Asparagaceae</taxon>
        <taxon>Asparagoideae</taxon>
        <taxon>Asparagus</taxon>
    </lineage>
</organism>
<dbReference type="Proteomes" id="UP000243459">
    <property type="component" value="Chromosome 1"/>
</dbReference>
<sequence>MALSNLAINSPTPRSSFLISARFCFPPKKMKPLAFQTPKPPSNRSRSKETPQSKRSEIGSSDPKILSKSFSFTLSESSDKDASNSSSTKEKQQKIVPKSLDLEFAAVSEDLLASESDETLLSTDLESLVVDRVLSSSIAPQSGISSEIIQGGGGSGKIFASVESKEALMVTDLLKESIIEFRSSIKLLDTLREGFGDEKAKTGRWSDKILLTKLQAGFSSLLILTAAASCFVLSLRTLGGDEEWSFTGLHPT</sequence>
<evidence type="ECO:0000256" key="1">
    <source>
        <dbReference type="SAM" id="MobiDB-lite"/>
    </source>
</evidence>
<proteinExistence type="predicted"/>
<dbReference type="AlphaFoldDB" id="A0A5P1FN06"/>
<gene>
    <name evidence="2" type="ORF">A4U43_C01F9000</name>
</gene>
<evidence type="ECO:0000313" key="2">
    <source>
        <dbReference type="EMBL" id="ONK79685.1"/>
    </source>
</evidence>
<accession>A0A5P1FN06</accession>
<feature type="region of interest" description="Disordered" evidence="1">
    <location>
        <begin position="30"/>
        <end position="65"/>
    </location>
</feature>
<dbReference type="Gramene" id="ONK79685">
    <property type="protein sequence ID" value="ONK79685"/>
    <property type="gene ID" value="A4U43_C01F9000"/>
</dbReference>
<keyword evidence="3" id="KW-1185">Reference proteome</keyword>
<protein>
    <submittedName>
        <fullName evidence="2">Uncharacterized protein</fullName>
    </submittedName>
</protein>
<name>A0A5P1FN06_ASPOF</name>